<keyword evidence="3 7" id="KW-0808">Transferase</keyword>
<keyword evidence="2 7" id="KW-0328">Glycosyltransferase</keyword>
<dbReference type="InterPro" id="IPR017459">
    <property type="entry name" value="Glycosyl_Trfase_fam3_N_dom"/>
</dbReference>
<evidence type="ECO:0000256" key="3">
    <source>
        <dbReference type="ARBA" id="ARBA00022679"/>
    </source>
</evidence>
<protein>
    <submittedName>
        <fullName evidence="7">Anthranilate phosphoribosyltransferase</fullName>
    </submittedName>
</protein>
<evidence type="ECO:0000259" key="6">
    <source>
        <dbReference type="Pfam" id="PF02885"/>
    </source>
</evidence>
<dbReference type="PANTHER" id="PTHR43285">
    <property type="entry name" value="ANTHRANILATE PHOSPHORIBOSYLTRANSFERASE"/>
    <property type="match status" value="1"/>
</dbReference>
<dbReference type="NCBIfam" id="NF005635">
    <property type="entry name" value="PRK07394.1"/>
    <property type="match status" value="1"/>
</dbReference>
<dbReference type="Pfam" id="PF02885">
    <property type="entry name" value="Glycos_trans_3N"/>
    <property type="match status" value="1"/>
</dbReference>
<evidence type="ECO:0000313" key="8">
    <source>
        <dbReference type="Proteomes" id="UP000035067"/>
    </source>
</evidence>
<evidence type="ECO:0000256" key="2">
    <source>
        <dbReference type="ARBA" id="ARBA00022676"/>
    </source>
</evidence>
<dbReference type="InterPro" id="IPR005940">
    <property type="entry name" value="Anthranilate_Pribosyl_Tfrase"/>
</dbReference>
<dbReference type="Proteomes" id="UP000035067">
    <property type="component" value="Unassembled WGS sequence"/>
</dbReference>
<dbReference type="InterPro" id="IPR000312">
    <property type="entry name" value="Glycosyl_Trfase_fam3"/>
</dbReference>
<dbReference type="PATRIC" id="fig|1604020.3.peg.2464"/>
<keyword evidence="4" id="KW-0057">Aromatic amino acid biosynthesis</keyword>
<name>A0A0G2HLV1_9SYNE</name>
<gene>
    <name evidence="7" type="ORF">TE42_03480</name>
</gene>
<organism evidence="7 8">
    <name type="scientific">Candidatus Synechococcus spongiarum SP3</name>
    <dbReference type="NCBI Taxonomy" id="1604020"/>
    <lineage>
        <taxon>Bacteria</taxon>
        <taxon>Bacillati</taxon>
        <taxon>Cyanobacteriota</taxon>
        <taxon>Cyanophyceae</taxon>
        <taxon>Synechococcales</taxon>
        <taxon>Synechococcaceae</taxon>
        <taxon>Synechococcus</taxon>
    </lineage>
</organism>
<evidence type="ECO:0000256" key="4">
    <source>
        <dbReference type="ARBA" id="ARBA00023141"/>
    </source>
</evidence>
<accession>A0A0G2HLV1</accession>
<keyword evidence="1" id="KW-0028">Amino-acid biosynthesis</keyword>
<evidence type="ECO:0000259" key="5">
    <source>
        <dbReference type="Pfam" id="PF00591"/>
    </source>
</evidence>
<feature type="domain" description="Glycosyl transferase family 3" evidence="5">
    <location>
        <begin position="108"/>
        <end position="335"/>
    </location>
</feature>
<feature type="domain" description="Glycosyl transferase family 3 N-terminal" evidence="6">
    <location>
        <begin position="12"/>
        <end position="76"/>
    </location>
</feature>
<dbReference type="SUPFAM" id="SSF47648">
    <property type="entry name" value="Nucleoside phosphorylase/phosphoribosyltransferase N-terminal domain"/>
    <property type="match status" value="1"/>
</dbReference>
<proteinExistence type="predicted"/>
<comment type="caution">
    <text evidence="7">The sequence shown here is derived from an EMBL/GenBank/DDBJ whole genome shotgun (WGS) entry which is preliminary data.</text>
</comment>
<dbReference type="InterPro" id="IPR035902">
    <property type="entry name" value="Nuc_phospho_transferase"/>
</dbReference>
<dbReference type="Gene3D" id="1.20.970.10">
    <property type="entry name" value="Transferase, Pyrimidine Nucleoside Phosphorylase, Chain C"/>
    <property type="match status" value="1"/>
</dbReference>
<evidence type="ECO:0000313" key="7">
    <source>
        <dbReference type="EMBL" id="KKZ12674.1"/>
    </source>
</evidence>
<sequence>MVNRSSRQRFRELLRKIGSGEHTSLGLSREEAAEAMALMLSGDATPAQVGAFLIAHRIRRPEPQELAGMLDHYDAHGPSLHSQGPHLPVSFGMPYDGRTRTAPVFPLTALVLATAGHPVILHGGRRMPIKYGITPMELFQYVGIDFSGLTIAAVQDCLDQETLALTHQPLHFPAAEALVEIRDELGKRPPVASLELLWSPHKGAHLLVSGFVHPPTESRAWAALAEYGERNVVTVKGLEGSTDIPTSRVGILAHVRNGQTERQIFHPRDHGYFGQDLVWSDEEAWSRMAEAALQGHGPLRRAVLWNSGSYLWFLNRERCLPDCLAEADELLASGQVRRKRDRLRQVLQSMKTQRQHATCR</sequence>
<reference evidence="7 8" key="1">
    <citation type="submission" date="2015-01" db="EMBL/GenBank/DDBJ databases">
        <title>Lifestyle Evolution in Cyanobacterial Symbionts of Sponges.</title>
        <authorList>
            <person name="Burgsdorf I."/>
            <person name="Slaby B.M."/>
            <person name="Handley K.M."/>
            <person name="Haber M."/>
            <person name="Blom J."/>
            <person name="Marshall C.W."/>
            <person name="Gilbert J.A."/>
            <person name="Hentschel U."/>
            <person name="Steindler L."/>
        </authorList>
    </citation>
    <scope>NUCLEOTIDE SEQUENCE [LARGE SCALE GENOMIC DNA]</scope>
    <source>
        <strain evidence="7">SP3</strain>
    </source>
</reference>
<dbReference type="EMBL" id="JXQG01000014">
    <property type="protein sequence ID" value="KKZ12674.1"/>
    <property type="molecule type" value="Genomic_DNA"/>
</dbReference>
<dbReference type="AlphaFoldDB" id="A0A0G2HLV1"/>
<dbReference type="Pfam" id="PF00591">
    <property type="entry name" value="Glycos_transf_3"/>
    <property type="match status" value="1"/>
</dbReference>
<dbReference type="Gene3D" id="3.40.1030.10">
    <property type="entry name" value="Nucleoside phosphorylase/phosphoribosyltransferase catalytic domain"/>
    <property type="match status" value="1"/>
</dbReference>
<dbReference type="PANTHER" id="PTHR43285:SF3">
    <property type="entry name" value="SLL1634 PROTEIN"/>
    <property type="match status" value="1"/>
</dbReference>
<dbReference type="GO" id="GO:0005829">
    <property type="term" value="C:cytosol"/>
    <property type="evidence" value="ECO:0007669"/>
    <property type="project" value="TreeGrafter"/>
</dbReference>
<dbReference type="InterPro" id="IPR036320">
    <property type="entry name" value="Glycosyl_Trfase_fam3_N_dom_sf"/>
</dbReference>
<evidence type="ECO:0000256" key="1">
    <source>
        <dbReference type="ARBA" id="ARBA00022605"/>
    </source>
</evidence>
<dbReference type="GO" id="GO:0000162">
    <property type="term" value="P:L-tryptophan biosynthetic process"/>
    <property type="evidence" value="ECO:0007669"/>
    <property type="project" value="InterPro"/>
</dbReference>
<dbReference type="GO" id="GO:0004048">
    <property type="term" value="F:anthranilate phosphoribosyltransferase activity"/>
    <property type="evidence" value="ECO:0007669"/>
    <property type="project" value="InterPro"/>
</dbReference>
<dbReference type="SUPFAM" id="SSF52418">
    <property type="entry name" value="Nucleoside phosphorylase/phosphoribosyltransferase catalytic domain"/>
    <property type="match status" value="1"/>
</dbReference>